<dbReference type="RefSeq" id="XP_047755509.1">
    <property type="nucleotide sequence ID" value="XM_047900657.1"/>
</dbReference>
<reference evidence="3" key="1">
    <citation type="submission" date="2021-12" db="EMBL/GenBank/DDBJ databases">
        <authorList>
            <person name="Zaccaron A."/>
            <person name="Stergiopoulos I."/>
        </authorList>
    </citation>
    <scope>NUCLEOTIDE SEQUENCE</scope>
    <source>
        <strain evidence="3">Race5_Kim</strain>
    </source>
</reference>
<dbReference type="PANTHER" id="PTHR28047:SF5">
    <property type="entry name" value="PROTEIN DCG1"/>
    <property type="match status" value="1"/>
</dbReference>
<dbReference type="Pfam" id="PF01177">
    <property type="entry name" value="Asp_Glu_race"/>
    <property type="match status" value="1"/>
</dbReference>
<evidence type="ECO:0000313" key="3">
    <source>
        <dbReference type="EMBL" id="UJO11143.1"/>
    </source>
</evidence>
<dbReference type="InterPro" id="IPR015942">
    <property type="entry name" value="Asp/Glu/hydantoin_racemase"/>
</dbReference>
<dbReference type="AlphaFoldDB" id="A0A9Q8P2Q0"/>
<evidence type="ECO:0000256" key="2">
    <source>
        <dbReference type="SAM" id="MobiDB-lite"/>
    </source>
</evidence>
<comment type="similarity">
    <text evidence="1">Belongs to the HyuE racemase family.</text>
</comment>
<evidence type="ECO:0000313" key="4">
    <source>
        <dbReference type="Proteomes" id="UP000756132"/>
    </source>
</evidence>
<sequence>MTAMGSRYERSILVINPNTTTAMTEALQPLIKSLKYTRTHFEFFTAPSGVPSINNEDDAATSAAHCLPVLKPQLSSHDAFLVCCFSQHPLVPQLRSELAKVGSHKPVTGIFEASVSTCLQSINTYDSFGIVSTGSQWEEILGEAVANLFGVEKPERYAGTKTTGLNADELHSTPKEEVDRRMKAATKKLLESGAKAICLGCAAMSGLDSTVREACVEALGEDLGGRVKIVDGVVAGAMYLEGALRAGWGDPPRKNDDDTMWDPELEMM</sequence>
<accession>A0A9Q8P2Q0</accession>
<dbReference type="OMA" id="CAGMSGM"/>
<evidence type="ECO:0008006" key="5">
    <source>
        <dbReference type="Google" id="ProtNLM"/>
    </source>
</evidence>
<gene>
    <name evidence="3" type="ORF">CLAFUR5_01509</name>
</gene>
<protein>
    <recommendedName>
        <fullName evidence="5">Hydantoin racemase</fullName>
    </recommendedName>
</protein>
<dbReference type="EMBL" id="CP090163">
    <property type="protein sequence ID" value="UJO11143.1"/>
    <property type="molecule type" value="Genomic_DNA"/>
</dbReference>
<dbReference type="Proteomes" id="UP000756132">
    <property type="component" value="Chromosome 1"/>
</dbReference>
<reference evidence="3" key="2">
    <citation type="journal article" date="2022" name="Microb. Genom.">
        <title>A chromosome-scale genome assembly of the tomato pathogen Cladosporium fulvum reveals a compartmentalized genome architecture and the presence of a dispensable chromosome.</title>
        <authorList>
            <person name="Zaccaron A.Z."/>
            <person name="Chen L.H."/>
            <person name="Samaras A."/>
            <person name="Stergiopoulos I."/>
        </authorList>
    </citation>
    <scope>NUCLEOTIDE SEQUENCE</scope>
    <source>
        <strain evidence="3">Race5_Kim</strain>
    </source>
</reference>
<name>A0A9Q8P2Q0_PASFU</name>
<dbReference type="GeneID" id="71981387"/>
<feature type="region of interest" description="Disordered" evidence="2">
    <location>
        <begin position="248"/>
        <end position="268"/>
    </location>
</feature>
<feature type="compositionally biased region" description="Acidic residues" evidence="2">
    <location>
        <begin position="258"/>
        <end position="268"/>
    </location>
</feature>
<organism evidence="3 4">
    <name type="scientific">Passalora fulva</name>
    <name type="common">Tomato leaf mold</name>
    <name type="synonym">Cladosporium fulvum</name>
    <dbReference type="NCBI Taxonomy" id="5499"/>
    <lineage>
        <taxon>Eukaryota</taxon>
        <taxon>Fungi</taxon>
        <taxon>Dikarya</taxon>
        <taxon>Ascomycota</taxon>
        <taxon>Pezizomycotina</taxon>
        <taxon>Dothideomycetes</taxon>
        <taxon>Dothideomycetidae</taxon>
        <taxon>Mycosphaerellales</taxon>
        <taxon>Mycosphaerellaceae</taxon>
        <taxon>Fulvia</taxon>
    </lineage>
</organism>
<keyword evidence="4" id="KW-1185">Reference proteome</keyword>
<dbReference type="InterPro" id="IPR052186">
    <property type="entry name" value="Hydantoin_racemase-like"/>
</dbReference>
<dbReference type="InterPro" id="IPR053714">
    <property type="entry name" value="Iso_Racemase_Enz_sf"/>
</dbReference>
<dbReference type="OrthoDB" id="412018at2759"/>
<dbReference type="PANTHER" id="PTHR28047">
    <property type="entry name" value="PROTEIN DCG1"/>
    <property type="match status" value="1"/>
</dbReference>
<dbReference type="GO" id="GO:0047661">
    <property type="term" value="F:amino-acid racemase activity"/>
    <property type="evidence" value="ECO:0007669"/>
    <property type="project" value="InterPro"/>
</dbReference>
<proteinExistence type="inferred from homology"/>
<dbReference type="KEGG" id="ffu:CLAFUR5_01509"/>
<evidence type="ECO:0000256" key="1">
    <source>
        <dbReference type="ARBA" id="ARBA00038414"/>
    </source>
</evidence>
<dbReference type="Gene3D" id="3.40.50.12500">
    <property type="match status" value="1"/>
</dbReference>